<dbReference type="Gene3D" id="3.90.1570.10">
    <property type="entry name" value="tt1808, chain A"/>
    <property type="match status" value="1"/>
</dbReference>
<evidence type="ECO:0000259" key="1">
    <source>
        <dbReference type="Pfam" id="PF05685"/>
    </source>
</evidence>
<dbReference type="SUPFAM" id="SSF52980">
    <property type="entry name" value="Restriction endonuclease-like"/>
    <property type="match status" value="1"/>
</dbReference>
<dbReference type="PANTHER" id="PTHR35400">
    <property type="entry name" value="SLR1083 PROTEIN"/>
    <property type="match status" value="1"/>
</dbReference>
<feature type="domain" description="Putative restriction endonuclease" evidence="1">
    <location>
        <begin position="14"/>
        <end position="148"/>
    </location>
</feature>
<evidence type="ECO:0000313" key="3">
    <source>
        <dbReference type="Proteomes" id="UP001186104"/>
    </source>
</evidence>
<reference evidence="2 3" key="1">
    <citation type="submission" date="2023-10" db="EMBL/GenBank/DDBJ databases">
        <title>Development of a sustainable strategy for remediation of hydrocarbon-contaminated territories based on the waste exchange concept.</title>
        <authorList>
            <person name="Krivoruchko A."/>
        </authorList>
    </citation>
    <scope>NUCLEOTIDE SEQUENCE [LARGE SCALE GENOMIC DNA]</scope>
    <source>
        <strain evidence="2 3">IEGM 1327</strain>
    </source>
</reference>
<dbReference type="InterPro" id="IPR012296">
    <property type="entry name" value="Nuclease_put_TT1808"/>
</dbReference>
<keyword evidence="2" id="KW-0378">Hydrolase</keyword>
<keyword evidence="2" id="KW-0540">Nuclease</keyword>
<dbReference type="InterPro" id="IPR011335">
    <property type="entry name" value="Restrct_endonuc-II-like"/>
</dbReference>
<dbReference type="Proteomes" id="UP001186104">
    <property type="component" value="Unassembled WGS sequence"/>
</dbReference>
<dbReference type="PANTHER" id="PTHR35400:SF3">
    <property type="entry name" value="SLL1072 PROTEIN"/>
    <property type="match status" value="1"/>
</dbReference>
<dbReference type="Pfam" id="PF05685">
    <property type="entry name" value="Uma2"/>
    <property type="match status" value="1"/>
</dbReference>
<gene>
    <name evidence="2" type="ORF">R3P93_07965</name>
</gene>
<dbReference type="RefSeq" id="WP_317532734.1">
    <property type="nucleotide sequence ID" value="NZ_JAWLKF010000003.1"/>
</dbReference>
<dbReference type="InterPro" id="IPR008538">
    <property type="entry name" value="Uma2"/>
</dbReference>
<proteinExistence type="predicted"/>
<protein>
    <submittedName>
        <fullName evidence="2">Uma2 family endonuclease</fullName>
    </submittedName>
</protein>
<accession>A0ABU4CYF6</accession>
<dbReference type="EMBL" id="JAWLKF010000003">
    <property type="protein sequence ID" value="MDV6302495.1"/>
    <property type="molecule type" value="Genomic_DNA"/>
</dbReference>
<dbReference type="GO" id="GO:0004519">
    <property type="term" value="F:endonuclease activity"/>
    <property type="evidence" value="ECO:0007669"/>
    <property type="project" value="UniProtKB-KW"/>
</dbReference>
<evidence type="ECO:0000313" key="2">
    <source>
        <dbReference type="EMBL" id="MDV6302495.1"/>
    </source>
</evidence>
<keyword evidence="2" id="KW-0255">Endonuclease</keyword>
<sequence>MTAARAHPTLLSVEEWRALGEDDFHAEMQEGVPVVSPRPSKAHARILFRLCAQLDGQLPAGLEALPEVEVVVDSVTPATVRVPDVVVCATDSPEALHAEDVVLVVEVISPGSRRTDVVTKRSEYADAGIPHYWIVDPDAATLTTLDLSPHGYFEHVRRGRCVIEAPVPLTIDLDAALS</sequence>
<dbReference type="CDD" id="cd06260">
    <property type="entry name" value="DUF820-like"/>
    <property type="match status" value="1"/>
</dbReference>
<keyword evidence="3" id="KW-1185">Reference proteome</keyword>
<organism evidence="2 3">
    <name type="scientific">Rhodococcus cerastii</name>
    <dbReference type="NCBI Taxonomy" id="908616"/>
    <lineage>
        <taxon>Bacteria</taxon>
        <taxon>Bacillati</taxon>
        <taxon>Actinomycetota</taxon>
        <taxon>Actinomycetes</taxon>
        <taxon>Mycobacteriales</taxon>
        <taxon>Nocardiaceae</taxon>
        <taxon>Rhodococcus</taxon>
    </lineage>
</organism>
<name>A0ABU4CYF6_9NOCA</name>
<comment type="caution">
    <text evidence="2">The sequence shown here is derived from an EMBL/GenBank/DDBJ whole genome shotgun (WGS) entry which is preliminary data.</text>
</comment>